<accession>A0A814Q424</accession>
<dbReference type="PROSITE" id="PS50878">
    <property type="entry name" value="RT_POL"/>
    <property type="match status" value="1"/>
</dbReference>
<evidence type="ECO:0000256" key="1">
    <source>
        <dbReference type="SAM" id="MobiDB-lite"/>
    </source>
</evidence>
<dbReference type="InterPro" id="IPR013320">
    <property type="entry name" value="ConA-like_dom_sf"/>
</dbReference>
<comment type="caution">
    <text evidence="3">The sequence shown here is derived from an EMBL/GenBank/DDBJ whole genome shotgun (WGS) entry which is preliminary data.</text>
</comment>
<gene>
    <name evidence="3" type="ORF">RFH988_LOCUS20011</name>
</gene>
<evidence type="ECO:0000313" key="4">
    <source>
        <dbReference type="Proteomes" id="UP000663882"/>
    </source>
</evidence>
<dbReference type="AlphaFoldDB" id="A0A814Q424"/>
<dbReference type="PANTHER" id="PTHR21301:SF10">
    <property type="entry name" value="REVERSE TRANSCRIPTASE DOMAIN-CONTAINING PROTEIN"/>
    <property type="match status" value="1"/>
</dbReference>
<organism evidence="3 4">
    <name type="scientific">Rotaria sordida</name>
    <dbReference type="NCBI Taxonomy" id="392033"/>
    <lineage>
        <taxon>Eukaryota</taxon>
        <taxon>Metazoa</taxon>
        <taxon>Spiralia</taxon>
        <taxon>Gnathifera</taxon>
        <taxon>Rotifera</taxon>
        <taxon>Eurotatoria</taxon>
        <taxon>Bdelloidea</taxon>
        <taxon>Philodinida</taxon>
        <taxon>Philodinidae</taxon>
        <taxon>Rotaria</taxon>
    </lineage>
</organism>
<evidence type="ECO:0000259" key="2">
    <source>
        <dbReference type="PROSITE" id="PS50878"/>
    </source>
</evidence>
<dbReference type="Pfam" id="PF26215">
    <property type="entry name" value="HTH_animal"/>
    <property type="match status" value="1"/>
</dbReference>
<dbReference type="InterPro" id="IPR000477">
    <property type="entry name" value="RT_dom"/>
</dbReference>
<reference evidence="3" key="1">
    <citation type="submission" date="2021-02" db="EMBL/GenBank/DDBJ databases">
        <authorList>
            <person name="Nowell W R."/>
        </authorList>
    </citation>
    <scope>NUCLEOTIDE SEQUENCE</scope>
</reference>
<dbReference type="CDD" id="cd00413">
    <property type="entry name" value="Glyco_hydrolase_16"/>
    <property type="match status" value="1"/>
</dbReference>
<dbReference type="SUPFAM" id="SSF49899">
    <property type="entry name" value="Concanavalin A-like lectins/glucanases"/>
    <property type="match status" value="1"/>
</dbReference>
<dbReference type="Gene3D" id="2.60.120.200">
    <property type="match status" value="1"/>
</dbReference>
<sequence>MGSPLAPLLAEIFLQDFEKKHLSSFKEKGIVYWKRYVDDTFVLLDPKVSAKDIAAQLSQCHPSMKFTCEEEYTTINKDLSKEGSSQKKFSHKNQYTAEKKVSTEEKKSTPRIALSFLDVLVERQPDIGFESRKYRKETFTGLLTKWDSFVPKQYKYNAISTMVYRATRICSTYEALHDEFDIIRGLALDNGYPVAFVESIIRKQLNLIYTPREITPTAPETDTVVLRVPYYGKPSQIYAKHVMAAVAKQYPLKQVRVVYDVTARIGQNFSTKDQIPTELKSGVVYEATCPQCKEQYIGKTCRHLKTRMNEHLAEQKKLLSSPVKVPEPKFNSNVSSKKVIDNHNLHMMMTRSKSHMIKHEINQRKLLPKALTKADNTRKQTETSNTTTETKIHITRSQTKKVPSIKTDLKKMILTVIVLISITQRSAQVSINWKGYQWYLREQQNSGPGPNNWNSSNVWVDANDRLHLKLSYSSSNSGWTCAELYSQTSFTYGTFKWHVEAAIDHFDPNVVLGLFTYGLPDGANEIDIEVAKWGQTSSNANNLFYTVYPRALDGHTQVSSGTKISLQGTYTTHRFTWSANQVKLQSQHGHTDDPNSNVFFSYQTPSSFIGSIPEKACPIHMNLWLFQGRAPINGQEEIITITCKPILDKKKQTIENKLYNLGYVNEPKRNVDRGGVKNLSTRILSDDKIDCLANGLDYGLLPSNFDNMNAIRNVERFFHNVTDIFQKQKKLMADLKEKDVVIQNDIRVLSSKELTLACNLRSLTDSFRSQANRYQKQQHLIQTEQKKIPSVIKTIETRQVYHHYSS</sequence>
<feature type="domain" description="Reverse transcriptase" evidence="2">
    <location>
        <begin position="1"/>
        <end position="86"/>
    </location>
</feature>
<dbReference type="Proteomes" id="UP000663882">
    <property type="component" value="Unassembled WGS sequence"/>
</dbReference>
<proteinExistence type="predicted"/>
<dbReference type="InterPro" id="IPR058912">
    <property type="entry name" value="HTH_animal"/>
</dbReference>
<dbReference type="PANTHER" id="PTHR21301">
    <property type="entry name" value="REVERSE TRANSCRIPTASE"/>
    <property type="match status" value="1"/>
</dbReference>
<protein>
    <recommendedName>
        <fullName evidence="2">Reverse transcriptase domain-containing protein</fullName>
    </recommendedName>
</protein>
<dbReference type="EMBL" id="CAJNOO010001204">
    <property type="protein sequence ID" value="CAF1114441.1"/>
    <property type="molecule type" value="Genomic_DNA"/>
</dbReference>
<name>A0A814Q424_9BILA</name>
<evidence type="ECO:0000313" key="3">
    <source>
        <dbReference type="EMBL" id="CAF1114441.1"/>
    </source>
</evidence>
<feature type="region of interest" description="Disordered" evidence="1">
    <location>
        <begin position="372"/>
        <end position="395"/>
    </location>
</feature>
<dbReference type="OrthoDB" id="9971178at2759"/>